<evidence type="ECO:0000313" key="9">
    <source>
        <dbReference type="Proteomes" id="UP000036987"/>
    </source>
</evidence>
<dbReference type="STRING" id="29655.A0A0K9NMD2"/>
<dbReference type="OrthoDB" id="551672at2759"/>
<dbReference type="SUPFAM" id="SSF57959">
    <property type="entry name" value="Leucine zipper domain"/>
    <property type="match status" value="1"/>
</dbReference>
<sequence>MGCGDFSNSSSGSGSGSGSGCCSMEKSTVVVDQRKRKRMLSNRDSARRSRQRKQKHLDDLMNQLSQLRKENEQIHATHNMTIQQYHAVESESSLLRTQIMELNSRYHALYEILDYVNTTTACNDNDNNNTDNNNNTSGYASDLFTQQQSMDMIHFWNPFSANNFSMVASEDLFLC</sequence>
<accession>A0A0K9NMD2</accession>
<dbReference type="PANTHER" id="PTHR45764">
    <property type="entry name" value="BZIP TRANSCRIPTION FACTOR 44"/>
    <property type="match status" value="1"/>
</dbReference>
<dbReference type="CDD" id="cd14702">
    <property type="entry name" value="bZIP_plant_GBF1"/>
    <property type="match status" value="1"/>
</dbReference>
<evidence type="ECO:0000313" key="8">
    <source>
        <dbReference type="EMBL" id="KMZ57949.1"/>
    </source>
</evidence>
<evidence type="ECO:0000256" key="5">
    <source>
        <dbReference type="ARBA" id="ARBA00023242"/>
    </source>
</evidence>
<dbReference type="GO" id="GO:0005634">
    <property type="term" value="C:nucleus"/>
    <property type="evidence" value="ECO:0000318"/>
    <property type="project" value="GO_Central"/>
</dbReference>
<dbReference type="GO" id="GO:0046982">
    <property type="term" value="F:protein heterodimerization activity"/>
    <property type="evidence" value="ECO:0007669"/>
    <property type="project" value="UniProtKB-ARBA"/>
</dbReference>
<feature type="region of interest" description="Disordered" evidence="6">
    <location>
        <begin position="1"/>
        <end position="55"/>
    </location>
</feature>
<protein>
    <submittedName>
        <fullName evidence="8">Basic-leucine zipper (BZIP) transcription factor family</fullName>
    </submittedName>
</protein>
<dbReference type="InterPro" id="IPR004827">
    <property type="entry name" value="bZIP"/>
</dbReference>
<reference evidence="9" key="1">
    <citation type="journal article" date="2016" name="Nature">
        <title>The genome of the seagrass Zostera marina reveals angiosperm adaptation to the sea.</title>
        <authorList>
            <person name="Olsen J.L."/>
            <person name="Rouze P."/>
            <person name="Verhelst B."/>
            <person name="Lin Y.-C."/>
            <person name="Bayer T."/>
            <person name="Collen J."/>
            <person name="Dattolo E."/>
            <person name="De Paoli E."/>
            <person name="Dittami S."/>
            <person name="Maumus F."/>
            <person name="Michel G."/>
            <person name="Kersting A."/>
            <person name="Lauritano C."/>
            <person name="Lohaus R."/>
            <person name="Toepel M."/>
            <person name="Tonon T."/>
            <person name="Vanneste K."/>
            <person name="Amirebrahimi M."/>
            <person name="Brakel J."/>
            <person name="Bostroem C."/>
            <person name="Chovatia M."/>
            <person name="Grimwood J."/>
            <person name="Jenkins J.W."/>
            <person name="Jueterbock A."/>
            <person name="Mraz A."/>
            <person name="Stam W.T."/>
            <person name="Tice H."/>
            <person name="Bornberg-Bauer E."/>
            <person name="Green P.J."/>
            <person name="Pearson G.A."/>
            <person name="Procaccini G."/>
            <person name="Duarte C.M."/>
            <person name="Schmutz J."/>
            <person name="Reusch T.B.H."/>
            <person name="Van de Peer Y."/>
        </authorList>
    </citation>
    <scope>NUCLEOTIDE SEQUENCE [LARGE SCALE GENOMIC DNA]</scope>
    <source>
        <strain evidence="9">cv. Finnish</strain>
    </source>
</reference>
<dbReference type="InterPro" id="IPR045314">
    <property type="entry name" value="bZIP_plant_GBF1"/>
</dbReference>
<keyword evidence="9" id="KW-1185">Reference proteome</keyword>
<dbReference type="OMA" id="DDMNMMS"/>
<dbReference type="GO" id="GO:0000976">
    <property type="term" value="F:transcription cis-regulatory region binding"/>
    <property type="evidence" value="ECO:0000318"/>
    <property type="project" value="GO_Central"/>
</dbReference>
<comment type="caution">
    <text evidence="8">The sequence shown here is derived from an EMBL/GenBank/DDBJ whole genome shotgun (WGS) entry which is preliminary data.</text>
</comment>
<dbReference type="EMBL" id="LFYR01001997">
    <property type="protein sequence ID" value="KMZ57949.1"/>
    <property type="molecule type" value="Genomic_DNA"/>
</dbReference>
<organism evidence="8 9">
    <name type="scientific">Zostera marina</name>
    <name type="common">Eelgrass</name>
    <dbReference type="NCBI Taxonomy" id="29655"/>
    <lineage>
        <taxon>Eukaryota</taxon>
        <taxon>Viridiplantae</taxon>
        <taxon>Streptophyta</taxon>
        <taxon>Embryophyta</taxon>
        <taxon>Tracheophyta</taxon>
        <taxon>Spermatophyta</taxon>
        <taxon>Magnoliopsida</taxon>
        <taxon>Liliopsida</taxon>
        <taxon>Zosteraceae</taxon>
        <taxon>Zostera</taxon>
    </lineage>
</organism>
<dbReference type="GO" id="GO:0045893">
    <property type="term" value="P:positive regulation of DNA-templated transcription"/>
    <property type="evidence" value="ECO:0000318"/>
    <property type="project" value="GO_Central"/>
</dbReference>
<keyword evidence="2" id="KW-0805">Transcription regulation</keyword>
<dbReference type="PROSITE" id="PS50217">
    <property type="entry name" value="BZIP"/>
    <property type="match status" value="1"/>
</dbReference>
<dbReference type="PROSITE" id="PS00036">
    <property type="entry name" value="BZIP_BASIC"/>
    <property type="match status" value="1"/>
</dbReference>
<dbReference type="FunFam" id="1.20.5.170:FF:000020">
    <property type="entry name" value="BZIP transcription factor"/>
    <property type="match status" value="1"/>
</dbReference>
<comment type="subcellular location">
    <subcellularLocation>
        <location evidence="1">Nucleus</location>
    </subcellularLocation>
</comment>
<evidence type="ECO:0000256" key="4">
    <source>
        <dbReference type="ARBA" id="ARBA00023163"/>
    </source>
</evidence>
<dbReference type="Gene3D" id="1.20.5.170">
    <property type="match status" value="1"/>
</dbReference>
<evidence type="ECO:0000256" key="2">
    <source>
        <dbReference type="ARBA" id="ARBA00023015"/>
    </source>
</evidence>
<dbReference type="PANTHER" id="PTHR45764:SF38">
    <property type="entry name" value="BZIP TRANSCRIPTION FACTOR 44"/>
    <property type="match status" value="1"/>
</dbReference>
<evidence type="ECO:0000256" key="1">
    <source>
        <dbReference type="ARBA" id="ARBA00004123"/>
    </source>
</evidence>
<dbReference type="SMART" id="SM00338">
    <property type="entry name" value="BRLZ"/>
    <property type="match status" value="1"/>
</dbReference>
<feature type="compositionally biased region" description="Low complexity" evidence="6">
    <location>
        <begin position="1"/>
        <end position="12"/>
    </location>
</feature>
<evidence type="ECO:0000256" key="3">
    <source>
        <dbReference type="ARBA" id="ARBA00023125"/>
    </source>
</evidence>
<proteinExistence type="predicted"/>
<name>A0A0K9NMD2_ZOSMR</name>
<evidence type="ECO:0000256" key="6">
    <source>
        <dbReference type="SAM" id="MobiDB-lite"/>
    </source>
</evidence>
<evidence type="ECO:0000259" key="7">
    <source>
        <dbReference type="PROSITE" id="PS50217"/>
    </source>
</evidence>
<keyword evidence="5" id="KW-0539">Nucleus</keyword>
<dbReference type="Proteomes" id="UP000036987">
    <property type="component" value="Unassembled WGS sequence"/>
</dbReference>
<dbReference type="AlphaFoldDB" id="A0A0K9NMD2"/>
<keyword evidence="3" id="KW-0238">DNA-binding</keyword>
<dbReference type="InterPro" id="IPR046347">
    <property type="entry name" value="bZIP_sf"/>
</dbReference>
<keyword evidence="4" id="KW-0804">Transcription</keyword>
<dbReference type="Pfam" id="PF00170">
    <property type="entry name" value="bZIP_1"/>
    <property type="match status" value="1"/>
</dbReference>
<gene>
    <name evidence="8" type="ORF">ZOSMA_80G00420</name>
</gene>
<dbReference type="GO" id="GO:0003700">
    <property type="term" value="F:DNA-binding transcription factor activity"/>
    <property type="evidence" value="ECO:0000318"/>
    <property type="project" value="GO_Central"/>
</dbReference>
<feature type="domain" description="BZIP" evidence="7">
    <location>
        <begin position="32"/>
        <end position="74"/>
    </location>
</feature>